<feature type="repeat" description="WD" evidence="5">
    <location>
        <begin position="123"/>
        <end position="156"/>
    </location>
</feature>
<comment type="similarity">
    <text evidence="2 6">Belongs to the WD repeat IPI3/WDR18 family.</text>
</comment>
<dbReference type="PROSITE" id="PS50294">
    <property type="entry name" value="WD_REPEATS_REGION"/>
    <property type="match status" value="1"/>
</dbReference>
<keyword evidence="3 5" id="KW-0853">WD repeat</keyword>
<sequence>MLSESFIASTLTSTKIPASASLKDVGICIHELQPAAALRSGFKKSSTSTNGLALTSTHVFAAQAEKAVVHVYSRARGNQEATVPFPERIRSVTVADGGILVLGTEGGRLILWETCTGRQVSSSPSHLQPVTSLVVDSTTNFILSGSPDANVHVWSLPNLLSFSKPSPLGRDRKPPSSPIRTLSNHRTPITAVVVGHSCSRNNIAITTAKDSTAIVWDYHTGRILRTFLLPSTALSIAIDPADRAFFVGYETGNVQIVDFYKNPSIQHPLHDVNLQVTPSQLLADDQWLPPSTDFGAAECLTLSYDGTKLLSGHRNGTILSWDVARNKYGSTVADYTHPVTNIQMLPPAGFPQQSVNDSSTVTVHNVVKPRYDHNMADSLQATTLIPSNYSFNAQLTSLSPQPYVSTSAEKYSSKQVELSEALVHPFFPRFLIDEGLAELSAFDQGRSVNDEAMQGSLLPSISDGDSASSSALASQVQSLEAEIITLKKRLSINETARRNTTDEVIRLRSDVVQWQDYANELQSRQERSQQEKILARARKEERDLKRRQAWFEAEKRGENGDAIVRKMKAEDGSETSDSEARSNDPN</sequence>
<dbReference type="SUPFAM" id="SSF50978">
    <property type="entry name" value="WD40 repeat-like"/>
    <property type="match status" value="1"/>
</dbReference>
<dbReference type="InterPro" id="IPR015943">
    <property type="entry name" value="WD40/YVTN_repeat-like_dom_sf"/>
</dbReference>
<proteinExistence type="inferred from homology"/>
<dbReference type="GO" id="GO:0006364">
    <property type="term" value="P:rRNA processing"/>
    <property type="evidence" value="ECO:0007669"/>
    <property type="project" value="UniProtKB-UniRule"/>
</dbReference>
<dbReference type="FunFam" id="2.130.10.10:FF:000929">
    <property type="entry name" value="Ribosomal assembly complex component Ipi3"/>
    <property type="match status" value="1"/>
</dbReference>
<evidence type="ECO:0000313" key="8">
    <source>
        <dbReference type="EMBL" id="OXV08622.1"/>
    </source>
</evidence>
<evidence type="ECO:0000256" key="7">
    <source>
        <dbReference type="SAM" id="MobiDB-lite"/>
    </source>
</evidence>
<organism evidence="8 9">
    <name type="scientific">Elaphomyces granulatus</name>
    <dbReference type="NCBI Taxonomy" id="519963"/>
    <lineage>
        <taxon>Eukaryota</taxon>
        <taxon>Fungi</taxon>
        <taxon>Dikarya</taxon>
        <taxon>Ascomycota</taxon>
        <taxon>Pezizomycotina</taxon>
        <taxon>Eurotiomycetes</taxon>
        <taxon>Eurotiomycetidae</taxon>
        <taxon>Eurotiales</taxon>
        <taxon>Elaphomycetaceae</taxon>
        <taxon>Elaphomyces</taxon>
    </lineage>
</organism>
<keyword evidence="4" id="KW-0677">Repeat</keyword>
<dbReference type="GO" id="GO:0120330">
    <property type="term" value="C:rixosome complex"/>
    <property type="evidence" value="ECO:0007669"/>
    <property type="project" value="UniProtKB-UniRule"/>
</dbReference>
<dbReference type="PANTHER" id="PTHR18763">
    <property type="entry name" value="WD-REPEAT PROTEIN 18"/>
    <property type="match status" value="1"/>
</dbReference>
<evidence type="ECO:0000256" key="4">
    <source>
        <dbReference type="ARBA" id="ARBA00022737"/>
    </source>
</evidence>
<feature type="repeat" description="WD" evidence="5">
    <location>
        <begin position="182"/>
        <end position="226"/>
    </location>
</feature>
<dbReference type="InterPro" id="IPR001680">
    <property type="entry name" value="WD40_rpt"/>
</dbReference>
<dbReference type="Gene3D" id="2.130.10.10">
    <property type="entry name" value="YVTN repeat-like/Quinoprotein amine dehydrogenase"/>
    <property type="match status" value="2"/>
</dbReference>
<dbReference type="AlphaFoldDB" id="A0A232LWX7"/>
<keyword evidence="6" id="KW-0698">rRNA processing</keyword>
<evidence type="ECO:0000256" key="1">
    <source>
        <dbReference type="ARBA" id="ARBA00002355"/>
    </source>
</evidence>
<comment type="subunit">
    <text evidence="6">Component of the RIX1 complex, composed of IPI1, RIX1/IPI2 and IPI3 in a 1:2:2 stoichiometry. The complex interacts (via RIX1) with MDN1 (via its hexameric AAA ATPase ring) and the pre-60S ribosome particles.</text>
</comment>
<evidence type="ECO:0000256" key="5">
    <source>
        <dbReference type="PROSITE-ProRule" id="PRU00221"/>
    </source>
</evidence>
<comment type="function">
    <text evidence="1 6">Component of the RIX1 complex required for processing of ITS2 sequences from 35S pre-rRNA.</text>
</comment>
<evidence type="ECO:0000313" key="9">
    <source>
        <dbReference type="Proteomes" id="UP000243515"/>
    </source>
</evidence>
<dbReference type="GO" id="GO:0006261">
    <property type="term" value="P:DNA-templated DNA replication"/>
    <property type="evidence" value="ECO:0007669"/>
    <property type="project" value="TreeGrafter"/>
</dbReference>
<dbReference type="InterPro" id="IPR036322">
    <property type="entry name" value="WD40_repeat_dom_sf"/>
</dbReference>
<dbReference type="Proteomes" id="UP000243515">
    <property type="component" value="Unassembled WGS sequence"/>
</dbReference>
<dbReference type="FunFam" id="2.130.10.10:FF:000982">
    <property type="entry name" value="Ribosomal assembly complex component Ipi3"/>
    <property type="match status" value="1"/>
</dbReference>
<gene>
    <name evidence="8" type="ORF">Egran_03614</name>
</gene>
<keyword evidence="6" id="KW-0539">Nucleus</keyword>
<keyword evidence="9" id="KW-1185">Reference proteome</keyword>
<dbReference type="PROSITE" id="PS50082">
    <property type="entry name" value="WD_REPEATS_2"/>
    <property type="match status" value="2"/>
</dbReference>
<reference evidence="8 9" key="1">
    <citation type="journal article" date="2015" name="Environ. Microbiol.">
        <title>Metagenome sequence of Elaphomyces granulatus from sporocarp tissue reveals Ascomycota ectomycorrhizal fingerprints of genome expansion and a Proteobacteria-rich microbiome.</title>
        <authorList>
            <person name="Quandt C.A."/>
            <person name="Kohler A."/>
            <person name="Hesse C.N."/>
            <person name="Sharpton T.J."/>
            <person name="Martin F."/>
            <person name="Spatafora J.W."/>
        </authorList>
    </citation>
    <scope>NUCLEOTIDE SEQUENCE [LARGE SCALE GENOMIC DNA]</scope>
    <source>
        <strain evidence="8 9">OSC145934</strain>
    </source>
</reference>
<name>A0A232LWX7_9EURO</name>
<comment type="caution">
    <text evidence="8">The sequence shown here is derived from an EMBL/GenBank/DDBJ whole genome shotgun (WGS) entry which is preliminary data.</text>
</comment>
<feature type="region of interest" description="Disordered" evidence="7">
    <location>
        <begin position="555"/>
        <end position="586"/>
    </location>
</feature>
<accession>A0A232LWX7</accession>
<protein>
    <recommendedName>
        <fullName evidence="6">Pre-rRNA-processing protein IPI3</fullName>
    </recommendedName>
</protein>
<evidence type="ECO:0000256" key="2">
    <source>
        <dbReference type="ARBA" id="ARBA00010143"/>
    </source>
</evidence>
<dbReference type="SMART" id="SM00320">
    <property type="entry name" value="WD40"/>
    <property type="match status" value="5"/>
</dbReference>
<evidence type="ECO:0000256" key="3">
    <source>
        <dbReference type="ARBA" id="ARBA00022574"/>
    </source>
</evidence>
<dbReference type="GO" id="GO:0005656">
    <property type="term" value="C:nuclear pre-replicative complex"/>
    <property type="evidence" value="ECO:0007669"/>
    <property type="project" value="TreeGrafter"/>
</dbReference>
<comment type="subcellular location">
    <subcellularLocation>
        <location evidence="6">Nucleus</location>
    </subcellularLocation>
</comment>
<evidence type="ECO:0000256" key="6">
    <source>
        <dbReference type="RuleBase" id="RU369067"/>
    </source>
</evidence>
<feature type="compositionally biased region" description="Basic and acidic residues" evidence="7">
    <location>
        <begin position="555"/>
        <end position="571"/>
    </location>
</feature>
<dbReference type="PANTHER" id="PTHR18763:SF0">
    <property type="entry name" value="WD REPEAT-CONTAINING PROTEIN 18"/>
    <property type="match status" value="1"/>
</dbReference>
<dbReference type="InterPro" id="IPR045227">
    <property type="entry name" value="WDR18/Ipi3/RID3"/>
</dbReference>
<dbReference type="EMBL" id="NPHW01003983">
    <property type="protein sequence ID" value="OXV08622.1"/>
    <property type="molecule type" value="Genomic_DNA"/>
</dbReference>
<dbReference type="Pfam" id="PF00400">
    <property type="entry name" value="WD40"/>
    <property type="match status" value="2"/>
</dbReference>
<dbReference type="OrthoDB" id="756370at2759"/>